<dbReference type="SUPFAM" id="SSF53850">
    <property type="entry name" value="Periplasmic binding protein-like II"/>
    <property type="match status" value="1"/>
</dbReference>
<evidence type="ECO:0000256" key="2">
    <source>
        <dbReference type="ARBA" id="ARBA00022729"/>
    </source>
</evidence>
<dbReference type="InterPro" id="IPR050490">
    <property type="entry name" value="Bact_solute-bd_prot1"/>
</dbReference>
<keyword evidence="5" id="KW-0449">Lipoprotein</keyword>
<feature type="compositionally biased region" description="Low complexity" evidence="6">
    <location>
        <begin position="45"/>
        <end position="66"/>
    </location>
</feature>
<accession>A0ABY5S6A3</accession>
<dbReference type="PANTHER" id="PTHR43649">
    <property type="entry name" value="ARABINOSE-BINDING PROTEIN-RELATED"/>
    <property type="match status" value="1"/>
</dbReference>
<dbReference type="PANTHER" id="PTHR43649:SF33">
    <property type="entry name" value="POLYGALACTURONAN_RHAMNOGALACTURONAN-BINDING PROTEIN YTCQ"/>
    <property type="match status" value="1"/>
</dbReference>
<dbReference type="Pfam" id="PF13416">
    <property type="entry name" value="SBP_bac_8"/>
    <property type="match status" value="1"/>
</dbReference>
<evidence type="ECO:0000256" key="4">
    <source>
        <dbReference type="ARBA" id="ARBA00023139"/>
    </source>
</evidence>
<dbReference type="Proteomes" id="UP001057877">
    <property type="component" value="Chromosome"/>
</dbReference>
<proteinExistence type="predicted"/>
<keyword evidence="2 7" id="KW-0732">Signal</keyword>
<dbReference type="CDD" id="cd13580">
    <property type="entry name" value="PBP2_AlgQ_like_1"/>
    <property type="match status" value="1"/>
</dbReference>
<dbReference type="Gene3D" id="3.40.190.10">
    <property type="entry name" value="Periplasmic binding protein-like II"/>
    <property type="match status" value="3"/>
</dbReference>
<evidence type="ECO:0000256" key="6">
    <source>
        <dbReference type="SAM" id="MobiDB-lite"/>
    </source>
</evidence>
<evidence type="ECO:0000313" key="8">
    <source>
        <dbReference type="EMBL" id="UVI29437.1"/>
    </source>
</evidence>
<dbReference type="EMBL" id="CP091430">
    <property type="protein sequence ID" value="UVI29437.1"/>
    <property type="molecule type" value="Genomic_DNA"/>
</dbReference>
<evidence type="ECO:0000256" key="5">
    <source>
        <dbReference type="ARBA" id="ARBA00023288"/>
    </source>
</evidence>
<keyword evidence="1" id="KW-1003">Cell membrane</keyword>
<dbReference type="PROSITE" id="PS51257">
    <property type="entry name" value="PROKAR_LIPOPROTEIN"/>
    <property type="match status" value="1"/>
</dbReference>
<organism evidence="8 9">
    <name type="scientific">Paenibacillus spongiae</name>
    <dbReference type="NCBI Taxonomy" id="2909671"/>
    <lineage>
        <taxon>Bacteria</taxon>
        <taxon>Bacillati</taxon>
        <taxon>Bacillota</taxon>
        <taxon>Bacilli</taxon>
        <taxon>Bacillales</taxon>
        <taxon>Paenibacillaceae</taxon>
        <taxon>Paenibacillus</taxon>
    </lineage>
</organism>
<keyword evidence="3" id="KW-0472">Membrane</keyword>
<feature type="region of interest" description="Disordered" evidence="6">
    <location>
        <begin position="28"/>
        <end position="70"/>
    </location>
</feature>
<dbReference type="InterPro" id="IPR006059">
    <property type="entry name" value="SBP"/>
</dbReference>
<evidence type="ECO:0000256" key="3">
    <source>
        <dbReference type="ARBA" id="ARBA00023136"/>
    </source>
</evidence>
<sequence length="581" mass="62944">MAFKQRYLLAIVLVFLLIAATACSSGNGNNGGNNGAKPDNGAPVNSGGNASEGNAAGDGGNAPEAAIEPLGKYDPPIEVSTVRIINDTYKFAEGDTIDNNVWYKAYEEELGIKIKNDWVVSGDGVGGPGEQKMNVSIASGDLPDIIPVNANQLQQLIEADLVMDMTDVFEKYASPLTKEIMNADGGYAMKSATSGGKLMALPNTGSSMDGAAMIWLRSDWLKKLNLPEPVTMDDVYRIIDAFTNQDPDGNNKKDTVGIALNKDIMGGYAGLDGFFNAFHSYPGIWFKDASGKLVNGSIQPETKAALAKLAEMYKNGQIDKEFGVKDAGKAGESQGAGKNGFSFGQMWNPLWPMVSSKDNDPNAEWQSYPLVSVDDQPARPQVSLAVGGYYAVNKDAKHPEAAVKLMNMFIEKSYGEMADPNKYGNANGLEVFKYAVEIAAPATKNLDAHKAVTAAITSGDASKLNPEQKLYYDKISSWLKKEDGTNERWAYDRVFGETGSFVVIDKYVSDNLLMNNEFFGAPTPTMVSKGSSLKKMELEVFTKIIMGSSPIDDFDKFVKDWNSVGGEAITKEVNEWYQEQQ</sequence>
<dbReference type="RefSeq" id="WP_258385526.1">
    <property type="nucleotide sequence ID" value="NZ_CP091430.1"/>
</dbReference>
<gene>
    <name evidence="8" type="ORF">L1F29_29130</name>
</gene>
<feature type="chain" id="PRO_5046054258" evidence="7">
    <location>
        <begin position="25"/>
        <end position="581"/>
    </location>
</feature>
<keyword evidence="4" id="KW-0564">Palmitate</keyword>
<protein>
    <submittedName>
        <fullName evidence="8">Extracellular solute-binding protein</fullName>
    </submittedName>
</protein>
<keyword evidence="9" id="KW-1185">Reference proteome</keyword>
<name>A0ABY5S6A3_9BACL</name>
<evidence type="ECO:0000256" key="7">
    <source>
        <dbReference type="SAM" id="SignalP"/>
    </source>
</evidence>
<reference evidence="8" key="1">
    <citation type="submission" date="2022-01" db="EMBL/GenBank/DDBJ databases">
        <title>Paenibacillus spongiae sp. nov., isolated from marine sponge.</title>
        <authorList>
            <person name="Li Z."/>
            <person name="Zhang M."/>
        </authorList>
    </citation>
    <scope>NUCLEOTIDE SEQUENCE</scope>
    <source>
        <strain evidence="8">PHS-Z3</strain>
    </source>
</reference>
<evidence type="ECO:0000313" key="9">
    <source>
        <dbReference type="Proteomes" id="UP001057877"/>
    </source>
</evidence>
<feature type="signal peptide" evidence="7">
    <location>
        <begin position="1"/>
        <end position="24"/>
    </location>
</feature>
<evidence type="ECO:0000256" key="1">
    <source>
        <dbReference type="ARBA" id="ARBA00022475"/>
    </source>
</evidence>